<dbReference type="InterPro" id="IPR050486">
    <property type="entry name" value="Mannose-1P_guanyltransferase"/>
</dbReference>
<dbReference type="EMBL" id="LR797252">
    <property type="protein sequence ID" value="CAB4196991.1"/>
    <property type="molecule type" value="Genomic_DNA"/>
</dbReference>
<dbReference type="Gene3D" id="3.90.550.10">
    <property type="entry name" value="Spore Coat Polysaccharide Biosynthesis Protein SpsA, Chain A"/>
    <property type="match status" value="1"/>
</dbReference>
<protein>
    <submittedName>
        <fullName evidence="2">GCD1 Nucleoside-diphosphate-sugar pyrophosphorylase involved in lipopolysaccharide biosynthesis/translation initiation factor 2B, gamma/epsilon subunits (eIF-2Bgamma/eIF-2Bepsilon)</fullName>
    </submittedName>
</protein>
<sequence length="238" mass="27417">MTQCVILAGGLGTRMLPLTSMIPKSLIDVNGHPFIYYQLKWIAKHNISDVLISVGHYGQMIKDYVGDGSQFSLKVDYVDEGENLLGTGGSLRLAYEQSKLDNNFYLTYGDSFLPIDFNEVYSSYENHNNMSLMTIFKNDNKLDNSNIMILENNFILYDKDYLTYPKINFSYIDYGLSILNLNVLKHYLPSGKSKLSDIFHKLSCDKLIYGHEVHDRFYEVGSFDGLNDFKNWIKNKKF</sequence>
<dbReference type="InterPro" id="IPR029044">
    <property type="entry name" value="Nucleotide-diphossugar_trans"/>
</dbReference>
<gene>
    <name evidence="2" type="ORF">UFOVP1290_511</name>
</gene>
<keyword evidence="2" id="KW-0648">Protein biosynthesis</keyword>
<name>A0A6J5RTV2_9CAUD</name>
<organism evidence="2">
    <name type="scientific">uncultured Caudovirales phage</name>
    <dbReference type="NCBI Taxonomy" id="2100421"/>
    <lineage>
        <taxon>Viruses</taxon>
        <taxon>Duplodnaviria</taxon>
        <taxon>Heunggongvirae</taxon>
        <taxon>Uroviricota</taxon>
        <taxon>Caudoviricetes</taxon>
        <taxon>Peduoviridae</taxon>
        <taxon>Maltschvirus</taxon>
        <taxon>Maltschvirus maltsch</taxon>
    </lineage>
</organism>
<accession>A0A6J5RTV2</accession>
<dbReference type="SUPFAM" id="SSF53448">
    <property type="entry name" value="Nucleotide-diphospho-sugar transferases"/>
    <property type="match status" value="1"/>
</dbReference>
<proteinExistence type="predicted"/>
<keyword evidence="2" id="KW-0396">Initiation factor</keyword>
<feature type="domain" description="Nucleotidyl transferase" evidence="1">
    <location>
        <begin position="5"/>
        <end position="140"/>
    </location>
</feature>
<reference evidence="2" key="1">
    <citation type="submission" date="2020-05" db="EMBL/GenBank/DDBJ databases">
        <authorList>
            <person name="Chiriac C."/>
            <person name="Salcher M."/>
            <person name="Ghai R."/>
            <person name="Kavagutti S V."/>
        </authorList>
    </citation>
    <scope>NUCLEOTIDE SEQUENCE</scope>
</reference>
<dbReference type="Pfam" id="PF00483">
    <property type="entry name" value="NTP_transferase"/>
    <property type="match status" value="1"/>
</dbReference>
<evidence type="ECO:0000313" key="2">
    <source>
        <dbReference type="EMBL" id="CAB4196991.1"/>
    </source>
</evidence>
<evidence type="ECO:0000259" key="1">
    <source>
        <dbReference type="Pfam" id="PF00483"/>
    </source>
</evidence>
<dbReference type="InterPro" id="IPR005835">
    <property type="entry name" value="NTP_transferase_dom"/>
</dbReference>
<dbReference type="PANTHER" id="PTHR22572">
    <property type="entry name" value="SUGAR-1-PHOSPHATE GUANYL TRANSFERASE"/>
    <property type="match status" value="1"/>
</dbReference>